<keyword evidence="3" id="KW-0325">Glycoprotein</keyword>
<dbReference type="AlphaFoldDB" id="A0A4W3GWG2"/>
<evidence type="ECO:0000313" key="6">
    <source>
        <dbReference type="Ensembl" id="ENSCMIP00000008643.1"/>
    </source>
</evidence>
<dbReference type="Ensembl" id="ENSCMIT00000008887.1">
    <property type="protein sequence ID" value="ENSCMIP00000008643.1"/>
    <property type="gene ID" value="ENSCMIG00000004632.1"/>
</dbReference>
<feature type="domain" description="Ig-like" evidence="5">
    <location>
        <begin position="11"/>
        <end position="80"/>
    </location>
</feature>
<dbReference type="InParanoid" id="A0A4W3GWG2"/>
<evidence type="ECO:0000313" key="7">
    <source>
        <dbReference type="Proteomes" id="UP000314986"/>
    </source>
</evidence>
<dbReference type="InterPro" id="IPR036179">
    <property type="entry name" value="Ig-like_dom_sf"/>
</dbReference>
<dbReference type="SMART" id="SM00409">
    <property type="entry name" value="IG"/>
    <property type="match status" value="2"/>
</dbReference>
<dbReference type="Proteomes" id="UP000314986">
    <property type="component" value="Unassembled WGS sequence"/>
</dbReference>
<dbReference type="InterPro" id="IPR003599">
    <property type="entry name" value="Ig_sub"/>
</dbReference>
<dbReference type="PANTHER" id="PTHR44337:SF20">
    <property type="entry name" value="CARCINOEMBRYONIC ANTIGEN-RELATED CELL ADHESION MOLECULE 5-RELATED"/>
    <property type="match status" value="1"/>
</dbReference>
<reference evidence="6" key="5">
    <citation type="submission" date="2025-09" db="UniProtKB">
        <authorList>
            <consortium name="Ensembl"/>
        </authorList>
    </citation>
    <scope>IDENTIFICATION</scope>
</reference>
<evidence type="ECO:0000259" key="5">
    <source>
        <dbReference type="PROSITE" id="PS50835"/>
    </source>
</evidence>
<dbReference type="SMART" id="SM00408">
    <property type="entry name" value="IGc2"/>
    <property type="match status" value="2"/>
</dbReference>
<keyword evidence="4" id="KW-0393">Immunoglobulin domain</keyword>
<keyword evidence="7" id="KW-1185">Reference proteome</keyword>
<dbReference type="InterPro" id="IPR052598">
    <property type="entry name" value="IgSF_CEA-related"/>
</dbReference>
<evidence type="ECO:0000256" key="4">
    <source>
        <dbReference type="ARBA" id="ARBA00023319"/>
    </source>
</evidence>
<dbReference type="OMA" id="NIFSCHT"/>
<evidence type="ECO:0000256" key="1">
    <source>
        <dbReference type="ARBA" id="ARBA00022729"/>
    </source>
</evidence>
<reference evidence="7" key="1">
    <citation type="journal article" date="2006" name="Science">
        <title>Ancient noncoding elements conserved in the human genome.</title>
        <authorList>
            <person name="Venkatesh B."/>
            <person name="Kirkness E.F."/>
            <person name="Loh Y.H."/>
            <person name="Halpern A.L."/>
            <person name="Lee A.P."/>
            <person name="Johnson J."/>
            <person name="Dandona N."/>
            <person name="Viswanathan L.D."/>
            <person name="Tay A."/>
            <person name="Venter J.C."/>
            <person name="Strausberg R.L."/>
            <person name="Brenner S."/>
        </authorList>
    </citation>
    <scope>NUCLEOTIDE SEQUENCE [LARGE SCALE GENOMIC DNA]</scope>
</reference>
<dbReference type="PROSITE" id="PS50835">
    <property type="entry name" value="IG_LIKE"/>
    <property type="match status" value="2"/>
</dbReference>
<sequence length="186" mass="20457">ILSCVLTESVSNIVVTPNVTQSVEYNDTVGLTCTASGTDVSYQWLKDNKTISSDNRTVLSVDNKPLTIAAVLRADSGNYTHWDNNTVSNDTSHPFYLNVNYGPELPNVSIIPDKILYSSGTTVKFLCSADSNPASEFQWFHNGASLQQNGQQIIINNISMNATGNYTCQAHNNVTLRYNEATREIQ</sequence>
<proteinExistence type="predicted"/>
<dbReference type="SUPFAM" id="SSF48726">
    <property type="entry name" value="Immunoglobulin"/>
    <property type="match status" value="2"/>
</dbReference>
<keyword evidence="1" id="KW-0732">Signal</keyword>
<keyword evidence="2" id="KW-1015">Disulfide bond</keyword>
<dbReference type="Pfam" id="PF13927">
    <property type="entry name" value="Ig_3"/>
    <property type="match status" value="2"/>
</dbReference>
<protein>
    <recommendedName>
        <fullName evidence="5">Ig-like domain-containing protein</fullName>
    </recommendedName>
</protein>
<reference evidence="7" key="3">
    <citation type="journal article" date="2014" name="Nature">
        <title>Elephant shark genome provides unique insights into gnathostome evolution.</title>
        <authorList>
            <consortium name="International Elephant Shark Genome Sequencing Consortium"/>
            <person name="Venkatesh B."/>
            <person name="Lee A.P."/>
            <person name="Ravi V."/>
            <person name="Maurya A.K."/>
            <person name="Lian M.M."/>
            <person name="Swann J.B."/>
            <person name="Ohta Y."/>
            <person name="Flajnik M.F."/>
            <person name="Sutoh Y."/>
            <person name="Kasahara M."/>
            <person name="Hoon S."/>
            <person name="Gangu V."/>
            <person name="Roy S.W."/>
            <person name="Irimia M."/>
            <person name="Korzh V."/>
            <person name="Kondrychyn I."/>
            <person name="Lim Z.W."/>
            <person name="Tay B.H."/>
            <person name="Tohari S."/>
            <person name="Kong K.W."/>
            <person name="Ho S."/>
            <person name="Lorente-Galdos B."/>
            <person name="Quilez J."/>
            <person name="Marques-Bonet T."/>
            <person name="Raney B.J."/>
            <person name="Ingham P.W."/>
            <person name="Tay A."/>
            <person name="Hillier L.W."/>
            <person name="Minx P."/>
            <person name="Boehm T."/>
            <person name="Wilson R.K."/>
            <person name="Brenner S."/>
            <person name="Warren W.C."/>
        </authorList>
    </citation>
    <scope>NUCLEOTIDE SEQUENCE [LARGE SCALE GENOMIC DNA]</scope>
</reference>
<dbReference type="InterPro" id="IPR013783">
    <property type="entry name" value="Ig-like_fold"/>
</dbReference>
<evidence type="ECO:0000256" key="2">
    <source>
        <dbReference type="ARBA" id="ARBA00023157"/>
    </source>
</evidence>
<reference evidence="7" key="2">
    <citation type="journal article" date="2007" name="PLoS Biol.">
        <title>Survey sequencing and comparative analysis of the elephant shark (Callorhinchus milii) genome.</title>
        <authorList>
            <person name="Venkatesh B."/>
            <person name="Kirkness E.F."/>
            <person name="Loh Y.H."/>
            <person name="Halpern A.L."/>
            <person name="Lee A.P."/>
            <person name="Johnson J."/>
            <person name="Dandona N."/>
            <person name="Viswanathan L.D."/>
            <person name="Tay A."/>
            <person name="Venter J.C."/>
            <person name="Strausberg R.L."/>
            <person name="Brenner S."/>
        </authorList>
    </citation>
    <scope>NUCLEOTIDE SEQUENCE [LARGE SCALE GENOMIC DNA]</scope>
</reference>
<dbReference type="InterPro" id="IPR007110">
    <property type="entry name" value="Ig-like_dom"/>
</dbReference>
<name>A0A4W3GWG2_CALMI</name>
<dbReference type="PANTHER" id="PTHR44337">
    <property type="entry name" value="CARCINOEMBRYONIC ANTIGEN-RELATED CELL ADHESION MOLECULE 8"/>
    <property type="match status" value="1"/>
</dbReference>
<accession>A0A4W3GWG2</accession>
<dbReference type="Gene3D" id="2.60.40.10">
    <property type="entry name" value="Immunoglobulins"/>
    <property type="match status" value="2"/>
</dbReference>
<reference evidence="6" key="4">
    <citation type="submission" date="2025-08" db="UniProtKB">
        <authorList>
            <consortium name="Ensembl"/>
        </authorList>
    </citation>
    <scope>IDENTIFICATION</scope>
</reference>
<organism evidence="6 7">
    <name type="scientific">Callorhinchus milii</name>
    <name type="common">Ghost shark</name>
    <dbReference type="NCBI Taxonomy" id="7868"/>
    <lineage>
        <taxon>Eukaryota</taxon>
        <taxon>Metazoa</taxon>
        <taxon>Chordata</taxon>
        <taxon>Craniata</taxon>
        <taxon>Vertebrata</taxon>
        <taxon>Chondrichthyes</taxon>
        <taxon>Holocephali</taxon>
        <taxon>Chimaeriformes</taxon>
        <taxon>Callorhinchidae</taxon>
        <taxon>Callorhinchus</taxon>
    </lineage>
</organism>
<dbReference type="GeneTree" id="ENSGT01130000278319"/>
<feature type="domain" description="Ig-like" evidence="5">
    <location>
        <begin position="106"/>
        <end position="186"/>
    </location>
</feature>
<evidence type="ECO:0000256" key="3">
    <source>
        <dbReference type="ARBA" id="ARBA00023180"/>
    </source>
</evidence>
<dbReference type="InterPro" id="IPR003598">
    <property type="entry name" value="Ig_sub2"/>
</dbReference>